<dbReference type="InterPro" id="IPR000286">
    <property type="entry name" value="HDACs"/>
</dbReference>
<dbReference type="PANTHER" id="PTHR10625">
    <property type="entry name" value="HISTONE DEACETYLASE HDAC1-RELATED"/>
    <property type="match status" value="1"/>
</dbReference>
<reference evidence="3 4" key="1">
    <citation type="submission" date="2018-03" db="EMBL/GenBank/DDBJ databases">
        <title>Genomic Encyclopedia of Archaeal and Bacterial Type Strains, Phase II (KMG-II): from individual species to whole genera.</title>
        <authorList>
            <person name="Goeker M."/>
        </authorList>
    </citation>
    <scope>NUCLEOTIDE SEQUENCE [LARGE SCALE GENOMIC DNA]</scope>
    <source>
        <strain evidence="3 4">DSM 100065</strain>
    </source>
</reference>
<gene>
    <name evidence="3" type="ORF">CLV47_105151</name>
</gene>
<evidence type="ECO:0000313" key="3">
    <source>
        <dbReference type="EMBL" id="PRZ42529.1"/>
    </source>
</evidence>
<dbReference type="AlphaFoldDB" id="A0A2T1A1P7"/>
<dbReference type="EMBL" id="PVUE01000005">
    <property type="protein sequence ID" value="PRZ42529.1"/>
    <property type="molecule type" value="Genomic_DNA"/>
</dbReference>
<dbReference type="InterPro" id="IPR037138">
    <property type="entry name" value="His_deacetylse_dom_sf"/>
</dbReference>
<comment type="caution">
    <text evidence="3">The sequence shown here is derived from an EMBL/GenBank/DDBJ whole genome shotgun (WGS) entry which is preliminary data.</text>
</comment>
<dbReference type="Gene3D" id="3.40.800.20">
    <property type="entry name" value="Histone deacetylase domain"/>
    <property type="match status" value="1"/>
</dbReference>
<dbReference type="RefSeq" id="WP_106348635.1">
    <property type="nucleotide sequence ID" value="NZ_PVUE01000005.1"/>
</dbReference>
<dbReference type="InterPro" id="IPR023696">
    <property type="entry name" value="Ureohydrolase_dom_sf"/>
</dbReference>
<name>A0A2T1A1P7_9ACTN</name>
<sequence>MTTGWVWHERYGWYDTGRYAGVIPPGGWGEPDIHMENGETKRRLASLVSACGLSDQLHSITPHVASDEELLVVHTGKYLSYLKEQDAQFRGGVADIGIGRTTFSSGDLEIARLAVGGVMDAAGAVARGDVKNAYALTRPPGHHALPDTGLGFCVFANIPLAIHDIRKKYGVERVAVVDWDVHHGNGTQDIFWNDPNVLTISMHQDRLFPKFGLVGERGGAEAEGSCLNIPLPPGSGGGAYRSAFERVVIPALAKFRPEMIVVASGFDSGNFDPNGRMMLNSGDYRWMTEQVLESARQLCDDRVLVVHEGGYSAFYVPFCGLAVIEALSGIKSPADDPCLERLVTNPMLELQPHQTAYIDNAVTTLKCIR</sequence>
<evidence type="ECO:0000259" key="2">
    <source>
        <dbReference type="Pfam" id="PF00850"/>
    </source>
</evidence>
<dbReference type="CDD" id="cd09996">
    <property type="entry name" value="HDAC_classII_1"/>
    <property type="match status" value="1"/>
</dbReference>
<dbReference type="GO" id="GO:0004407">
    <property type="term" value="F:histone deacetylase activity"/>
    <property type="evidence" value="ECO:0007669"/>
    <property type="project" value="TreeGrafter"/>
</dbReference>
<dbReference type="OrthoDB" id="9808367at2"/>
<comment type="similarity">
    <text evidence="1">Belongs to the histone deacetylase family.</text>
</comment>
<dbReference type="PRINTS" id="PR01270">
    <property type="entry name" value="HDASUPER"/>
</dbReference>
<organism evidence="3 4">
    <name type="scientific">Antricoccus suffuscus</name>
    <dbReference type="NCBI Taxonomy" id="1629062"/>
    <lineage>
        <taxon>Bacteria</taxon>
        <taxon>Bacillati</taxon>
        <taxon>Actinomycetota</taxon>
        <taxon>Actinomycetes</taxon>
        <taxon>Geodermatophilales</taxon>
        <taxon>Antricoccaceae</taxon>
        <taxon>Antricoccus</taxon>
    </lineage>
</organism>
<dbReference type="GO" id="GO:0040029">
    <property type="term" value="P:epigenetic regulation of gene expression"/>
    <property type="evidence" value="ECO:0007669"/>
    <property type="project" value="TreeGrafter"/>
</dbReference>
<dbReference type="GO" id="GO:0005737">
    <property type="term" value="C:cytoplasm"/>
    <property type="evidence" value="ECO:0007669"/>
    <property type="project" value="TreeGrafter"/>
</dbReference>
<dbReference type="InterPro" id="IPR023801">
    <property type="entry name" value="His_deacetylse_dom"/>
</dbReference>
<dbReference type="Pfam" id="PF00850">
    <property type="entry name" value="Hist_deacetyl"/>
    <property type="match status" value="1"/>
</dbReference>
<accession>A0A2T1A1P7</accession>
<evidence type="ECO:0000313" key="4">
    <source>
        <dbReference type="Proteomes" id="UP000237752"/>
    </source>
</evidence>
<evidence type="ECO:0000256" key="1">
    <source>
        <dbReference type="ARBA" id="ARBA00005947"/>
    </source>
</evidence>
<protein>
    <submittedName>
        <fullName evidence="3">Acetoin utilization deacetylase AcuC-like enzyme</fullName>
    </submittedName>
</protein>
<dbReference type="SUPFAM" id="SSF52768">
    <property type="entry name" value="Arginase/deacetylase"/>
    <property type="match status" value="1"/>
</dbReference>
<feature type="domain" description="Histone deacetylase" evidence="2">
    <location>
        <begin position="36"/>
        <end position="324"/>
    </location>
</feature>
<dbReference type="PANTHER" id="PTHR10625:SF31">
    <property type="entry name" value="HISTONE DEACETYLASE DOMAIN-CONTAINING PROTEIN"/>
    <property type="match status" value="1"/>
</dbReference>
<keyword evidence="4" id="KW-1185">Reference proteome</keyword>
<proteinExistence type="inferred from homology"/>
<dbReference type="Proteomes" id="UP000237752">
    <property type="component" value="Unassembled WGS sequence"/>
</dbReference>